<sequence length="48" mass="4528">MPSAAVPEPRDAPPQDATPASASDSRPGKLSLSVAAASAPGKAAVDGG</sequence>
<evidence type="ECO:0000313" key="3">
    <source>
        <dbReference type="Proteomes" id="UP001376459"/>
    </source>
</evidence>
<reference evidence="2 3" key="1">
    <citation type="submission" date="2024-03" db="EMBL/GenBank/DDBJ databases">
        <title>Novel Streptomyces species of biotechnological and ecological value are a feature of Machair soil.</title>
        <authorList>
            <person name="Prole J.R."/>
            <person name="Goodfellow M."/>
            <person name="Allenby N."/>
            <person name="Ward A.C."/>
        </authorList>
    </citation>
    <scope>NUCLEOTIDE SEQUENCE [LARGE SCALE GENOMIC DNA]</scope>
    <source>
        <strain evidence="2 3">MS1.AVA.1</strain>
    </source>
</reference>
<accession>A0ABU8UR05</accession>
<organism evidence="2 3">
    <name type="scientific">Streptomyces machairae</name>
    <dbReference type="NCBI Taxonomy" id="3134109"/>
    <lineage>
        <taxon>Bacteria</taxon>
        <taxon>Bacillati</taxon>
        <taxon>Actinomycetota</taxon>
        <taxon>Actinomycetes</taxon>
        <taxon>Kitasatosporales</taxon>
        <taxon>Streptomycetaceae</taxon>
        <taxon>Streptomyces</taxon>
    </lineage>
</organism>
<proteinExistence type="predicted"/>
<gene>
    <name evidence="2" type="ORF">WKI71_25920</name>
</gene>
<protein>
    <submittedName>
        <fullName evidence="2">Uncharacterized protein</fullName>
    </submittedName>
</protein>
<comment type="caution">
    <text evidence="2">The sequence shown here is derived from an EMBL/GenBank/DDBJ whole genome shotgun (WGS) entry which is preliminary data.</text>
</comment>
<dbReference type="Proteomes" id="UP001376459">
    <property type="component" value="Unassembled WGS sequence"/>
</dbReference>
<evidence type="ECO:0000313" key="2">
    <source>
        <dbReference type="EMBL" id="MEJ8670615.1"/>
    </source>
</evidence>
<keyword evidence="3" id="KW-1185">Reference proteome</keyword>
<evidence type="ECO:0000256" key="1">
    <source>
        <dbReference type="SAM" id="MobiDB-lite"/>
    </source>
</evidence>
<dbReference type="EMBL" id="JBBKAK010000001">
    <property type="protein sequence ID" value="MEJ8670615.1"/>
    <property type="molecule type" value="Genomic_DNA"/>
</dbReference>
<feature type="region of interest" description="Disordered" evidence="1">
    <location>
        <begin position="1"/>
        <end position="48"/>
    </location>
</feature>
<name>A0ABU8UR05_9ACTN</name>
<feature type="compositionally biased region" description="Low complexity" evidence="1">
    <location>
        <begin position="35"/>
        <end position="48"/>
    </location>
</feature>